<dbReference type="EMBL" id="JAVHUY010000029">
    <property type="protein sequence ID" value="MDQ7908289.1"/>
    <property type="molecule type" value="Genomic_DNA"/>
</dbReference>
<feature type="domain" description="Knr4/Smi1-like" evidence="1">
    <location>
        <begin position="18"/>
        <end position="157"/>
    </location>
</feature>
<reference evidence="2 3" key="1">
    <citation type="submission" date="2023-08" db="EMBL/GenBank/DDBJ databases">
        <title>Phytohabitans sansha sp. nov., isolated from marine sediment.</title>
        <authorList>
            <person name="Zhao Y."/>
            <person name="Yi K."/>
        </authorList>
    </citation>
    <scope>NUCLEOTIDE SEQUENCE [LARGE SCALE GENOMIC DNA]</scope>
    <source>
        <strain evidence="2 3">ZYX-F-186</strain>
    </source>
</reference>
<keyword evidence="3" id="KW-1185">Reference proteome</keyword>
<evidence type="ECO:0000259" key="1">
    <source>
        <dbReference type="SMART" id="SM00860"/>
    </source>
</evidence>
<dbReference type="Pfam" id="PF09346">
    <property type="entry name" value="SMI1_KNR4"/>
    <property type="match status" value="1"/>
</dbReference>
<gene>
    <name evidence="2" type="ORF">RB614_27555</name>
</gene>
<proteinExistence type="predicted"/>
<evidence type="ECO:0000313" key="3">
    <source>
        <dbReference type="Proteomes" id="UP001230908"/>
    </source>
</evidence>
<organism evidence="2 3">
    <name type="scientific">Phytohabitans maris</name>
    <dbReference type="NCBI Taxonomy" id="3071409"/>
    <lineage>
        <taxon>Bacteria</taxon>
        <taxon>Bacillati</taxon>
        <taxon>Actinomycetota</taxon>
        <taxon>Actinomycetes</taxon>
        <taxon>Micromonosporales</taxon>
        <taxon>Micromonosporaceae</taxon>
    </lineage>
</organism>
<name>A0ABU0ZPK5_9ACTN</name>
<dbReference type="RefSeq" id="WP_308715559.1">
    <property type="nucleotide sequence ID" value="NZ_JAVHUY010000029.1"/>
</dbReference>
<protein>
    <submittedName>
        <fullName evidence="2">SMI1/KNR4 family protein</fullName>
    </submittedName>
</protein>
<evidence type="ECO:0000313" key="2">
    <source>
        <dbReference type="EMBL" id="MDQ7908289.1"/>
    </source>
</evidence>
<comment type="caution">
    <text evidence="2">The sequence shown here is derived from an EMBL/GenBank/DDBJ whole genome shotgun (WGS) entry which is preliminary data.</text>
</comment>
<dbReference type="Gene3D" id="3.40.1580.10">
    <property type="entry name" value="SMI1/KNR4-like"/>
    <property type="match status" value="1"/>
</dbReference>
<accession>A0ABU0ZPK5</accession>
<dbReference type="Proteomes" id="UP001230908">
    <property type="component" value="Unassembled WGS sequence"/>
</dbReference>
<dbReference type="SUPFAM" id="SSF160631">
    <property type="entry name" value="SMI1/KNR4-like"/>
    <property type="match status" value="1"/>
</dbReference>
<dbReference type="SMART" id="SM00860">
    <property type="entry name" value="SMI1_KNR4"/>
    <property type="match status" value="1"/>
</dbReference>
<dbReference type="InterPro" id="IPR037883">
    <property type="entry name" value="Knr4/Smi1-like_sf"/>
</dbReference>
<dbReference type="InterPro" id="IPR018958">
    <property type="entry name" value="Knr4/Smi1-like_dom"/>
</dbReference>
<sequence>MSWLCHHAPVSAAHIGQPATQDDIAVVEALLDRPLPADLVAWWRRSCGATGFVQGRLIPGYTPCTVDQAVDHRELMLDIASCQDRAETATLVATPAGSPRTPYWLPVWLPIAHDGGGCNLFIDLRPGPLHGCVMQWDKYEAAGLKPRWPSVATMLAEIAHALQHHTDVDGYQPEALDDGTLDWV</sequence>